<dbReference type="OrthoDB" id="9801289at2"/>
<dbReference type="AlphaFoldDB" id="A0A1G9DCZ1"/>
<dbReference type="HAMAP" id="MF_00150">
    <property type="entry name" value="ArgC_type1"/>
    <property type="match status" value="1"/>
</dbReference>
<dbReference type="InterPro" id="IPR000534">
    <property type="entry name" value="Semialdehyde_DH_NAD-bd"/>
</dbReference>
<dbReference type="Gene3D" id="3.40.50.720">
    <property type="entry name" value="NAD(P)-binding Rossmann-like Domain"/>
    <property type="match status" value="1"/>
</dbReference>
<comment type="similarity">
    <text evidence="5">Belongs to the NAGSA dehydrogenase family. Type 1 subfamily.</text>
</comment>
<keyword evidence="1 5" id="KW-0055">Arginine biosynthesis</keyword>
<dbReference type="EMBL" id="FNGF01000001">
    <property type="protein sequence ID" value="SDK61725.1"/>
    <property type="molecule type" value="Genomic_DNA"/>
</dbReference>
<dbReference type="PANTHER" id="PTHR32338:SF10">
    <property type="entry name" value="N-ACETYL-GAMMA-GLUTAMYL-PHOSPHATE REDUCTASE, CHLOROPLASTIC-RELATED"/>
    <property type="match status" value="1"/>
</dbReference>
<dbReference type="RefSeq" id="WP_091043130.1">
    <property type="nucleotide sequence ID" value="NZ_FNGF01000001.1"/>
</dbReference>
<keyword evidence="2 5" id="KW-0028">Amino-acid biosynthesis</keyword>
<dbReference type="GO" id="GO:0006526">
    <property type="term" value="P:L-arginine biosynthetic process"/>
    <property type="evidence" value="ECO:0007669"/>
    <property type="project" value="UniProtKB-UniRule"/>
</dbReference>
<protein>
    <recommendedName>
        <fullName evidence="5">N-acetyl-gamma-glutamyl-phosphate reductase</fullName>
        <shortName evidence="5">AGPR</shortName>
        <ecNumber evidence="5">1.2.1.38</ecNumber>
    </recommendedName>
    <alternativeName>
        <fullName evidence="5">N-acetyl-glutamate semialdehyde dehydrogenase</fullName>
        <shortName evidence="5">NAGSA dehydrogenase</shortName>
    </alternativeName>
</protein>
<comment type="subcellular location">
    <subcellularLocation>
        <location evidence="5">Cytoplasm</location>
    </subcellularLocation>
</comment>
<dbReference type="InterPro" id="IPR050085">
    <property type="entry name" value="AGPR"/>
</dbReference>
<dbReference type="SUPFAM" id="SSF51735">
    <property type="entry name" value="NAD(P)-binding Rossmann-fold domains"/>
    <property type="match status" value="1"/>
</dbReference>
<keyword evidence="3 5" id="KW-0521">NADP</keyword>
<dbReference type="GO" id="GO:0005737">
    <property type="term" value="C:cytoplasm"/>
    <property type="evidence" value="ECO:0007669"/>
    <property type="project" value="UniProtKB-SubCell"/>
</dbReference>
<dbReference type="GO" id="GO:0051287">
    <property type="term" value="F:NAD binding"/>
    <property type="evidence" value="ECO:0007669"/>
    <property type="project" value="InterPro"/>
</dbReference>
<feature type="domain" description="Semialdehyde dehydrogenase NAD-binding" evidence="6">
    <location>
        <begin position="4"/>
        <end position="136"/>
    </location>
</feature>
<dbReference type="GO" id="GO:0003942">
    <property type="term" value="F:N-acetyl-gamma-glutamyl-phosphate reductase activity"/>
    <property type="evidence" value="ECO:0007669"/>
    <property type="project" value="UniProtKB-UniRule"/>
</dbReference>
<dbReference type="GO" id="GO:0070401">
    <property type="term" value="F:NADP+ binding"/>
    <property type="evidence" value="ECO:0007669"/>
    <property type="project" value="InterPro"/>
</dbReference>
<evidence type="ECO:0000256" key="3">
    <source>
        <dbReference type="ARBA" id="ARBA00022857"/>
    </source>
</evidence>
<dbReference type="CDD" id="cd24148">
    <property type="entry name" value="AGPR_1_actinobacAGPR_like"/>
    <property type="match status" value="1"/>
</dbReference>
<keyword evidence="4 5" id="KW-0560">Oxidoreductase</keyword>
<evidence type="ECO:0000259" key="6">
    <source>
        <dbReference type="SMART" id="SM00859"/>
    </source>
</evidence>
<dbReference type="Pfam" id="PF22698">
    <property type="entry name" value="Semialdhyde_dhC_1"/>
    <property type="match status" value="1"/>
</dbReference>
<dbReference type="Gene3D" id="3.30.360.10">
    <property type="entry name" value="Dihydrodipicolinate Reductase, domain 2"/>
    <property type="match status" value="1"/>
</dbReference>
<name>A0A1G9DCZ1_9ACTN</name>
<comment type="catalytic activity">
    <reaction evidence="5">
        <text>N-acetyl-L-glutamate 5-semialdehyde + phosphate + NADP(+) = N-acetyl-L-glutamyl 5-phosphate + NADPH + H(+)</text>
        <dbReference type="Rhea" id="RHEA:21588"/>
        <dbReference type="ChEBI" id="CHEBI:15378"/>
        <dbReference type="ChEBI" id="CHEBI:29123"/>
        <dbReference type="ChEBI" id="CHEBI:43474"/>
        <dbReference type="ChEBI" id="CHEBI:57783"/>
        <dbReference type="ChEBI" id="CHEBI:57936"/>
        <dbReference type="ChEBI" id="CHEBI:58349"/>
        <dbReference type="EC" id="1.2.1.38"/>
    </reaction>
</comment>
<organism evidence="7 8">
    <name type="scientific">Glycomyces sambucus</name>
    <dbReference type="NCBI Taxonomy" id="380244"/>
    <lineage>
        <taxon>Bacteria</taxon>
        <taxon>Bacillati</taxon>
        <taxon>Actinomycetota</taxon>
        <taxon>Actinomycetes</taxon>
        <taxon>Glycomycetales</taxon>
        <taxon>Glycomycetaceae</taxon>
        <taxon>Glycomyces</taxon>
    </lineage>
</organism>
<dbReference type="NCBIfam" id="TIGR01850">
    <property type="entry name" value="argC"/>
    <property type="match status" value="1"/>
</dbReference>
<dbReference type="SMART" id="SM00859">
    <property type="entry name" value="Semialdhyde_dh"/>
    <property type="match status" value="1"/>
</dbReference>
<dbReference type="CDD" id="cd23934">
    <property type="entry name" value="AGPR_1_C"/>
    <property type="match status" value="1"/>
</dbReference>
<evidence type="ECO:0000256" key="5">
    <source>
        <dbReference type="HAMAP-Rule" id="MF_00150"/>
    </source>
</evidence>
<dbReference type="PANTHER" id="PTHR32338">
    <property type="entry name" value="N-ACETYL-GAMMA-GLUTAMYL-PHOSPHATE REDUCTASE, CHLOROPLASTIC-RELATED-RELATED"/>
    <property type="match status" value="1"/>
</dbReference>
<dbReference type="SUPFAM" id="SSF55347">
    <property type="entry name" value="Glyceraldehyde-3-phosphate dehydrogenase-like, C-terminal domain"/>
    <property type="match status" value="1"/>
</dbReference>
<feature type="active site" evidence="5">
    <location>
        <position position="146"/>
    </location>
</feature>
<proteinExistence type="inferred from homology"/>
<dbReference type="EC" id="1.2.1.38" evidence="5"/>
<sequence>MTFKVAVAGASGYAGGEVLRLLADHPQLDVVAAGAHSNAGEYITAVHPHLSAYGDRRFTPTAPEAFADADLVVMTLPHGQSAALAAQLPAGQKIVDLGADHRLENAAEWESYYAGPHAGTWTYGLPELPGQRERIAAADRVAATGCYAVATILALRPLLDAGIASPEDVVVVAASGTSGAGNAPKKNLLASEVSGSISAYKVGAHQHVPEIKQASGAASVSMTPLLAPMPRGILSTVTAKPAAEVTAADVRAALGKAYDGEHFVHVLREGQWPATASVFGTNAVQLQGTVDKDSGRIIVTAAIDNLGKGAAAQVVQCANLMLGLPEAAGLTVNGVAP</sequence>
<evidence type="ECO:0000256" key="2">
    <source>
        <dbReference type="ARBA" id="ARBA00022605"/>
    </source>
</evidence>
<evidence type="ECO:0000256" key="4">
    <source>
        <dbReference type="ARBA" id="ARBA00023002"/>
    </source>
</evidence>
<comment type="function">
    <text evidence="5">Catalyzes the NADPH-dependent reduction of N-acetyl-5-glutamyl phosphate to yield N-acetyl-L-glutamate 5-semialdehyde.</text>
</comment>
<evidence type="ECO:0000313" key="7">
    <source>
        <dbReference type="EMBL" id="SDK61725.1"/>
    </source>
</evidence>
<reference evidence="8" key="1">
    <citation type="submission" date="2016-10" db="EMBL/GenBank/DDBJ databases">
        <authorList>
            <person name="Varghese N."/>
            <person name="Submissions S."/>
        </authorList>
    </citation>
    <scope>NUCLEOTIDE SEQUENCE [LARGE SCALE GENOMIC DNA]</scope>
    <source>
        <strain evidence="8">CGMCC 4.3147</strain>
    </source>
</reference>
<comment type="pathway">
    <text evidence="5">Amino-acid biosynthesis; L-arginine biosynthesis; N(2)-acetyl-L-ornithine from L-glutamate: step 3/4.</text>
</comment>
<dbReference type="Pfam" id="PF01118">
    <property type="entry name" value="Semialdhyde_dh"/>
    <property type="match status" value="1"/>
</dbReference>
<evidence type="ECO:0000313" key="8">
    <source>
        <dbReference type="Proteomes" id="UP000198662"/>
    </source>
</evidence>
<dbReference type="Proteomes" id="UP000198662">
    <property type="component" value="Unassembled WGS sequence"/>
</dbReference>
<dbReference type="InterPro" id="IPR036291">
    <property type="entry name" value="NAD(P)-bd_dom_sf"/>
</dbReference>
<accession>A0A1G9DCZ1</accession>
<keyword evidence="8" id="KW-1185">Reference proteome</keyword>
<gene>
    <name evidence="5" type="primary">argC</name>
    <name evidence="7" type="ORF">SAMN05216298_0815</name>
</gene>
<dbReference type="InterPro" id="IPR058924">
    <property type="entry name" value="AGPR_dimerisation_dom"/>
</dbReference>
<evidence type="ECO:0000256" key="1">
    <source>
        <dbReference type="ARBA" id="ARBA00022571"/>
    </source>
</evidence>
<dbReference type="STRING" id="380244.SAMN05216298_0815"/>
<dbReference type="InterPro" id="IPR000706">
    <property type="entry name" value="AGPR_type-1"/>
</dbReference>
<keyword evidence="5" id="KW-0963">Cytoplasm</keyword>
<dbReference type="UniPathway" id="UPA00068">
    <property type="reaction ID" value="UER00108"/>
</dbReference>